<dbReference type="EMBL" id="BMRJ01000002">
    <property type="protein sequence ID" value="GGR29835.1"/>
    <property type="molecule type" value="Genomic_DNA"/>
</dbReference>
<reference evidence="6" key="1">
    <citation type="journal article" date="2014" name="Int. J. Syst. Evol. Microbiol.">
        <title>Complete genome sequence of Corynebacterium casei LMG S-19264T (=DSM 44701T), isolated from a smear-ripened cheese.</title>
        <authorList>
            <consortium name="US DOE Joint Genome Institute (JGI-PGF)"/>
            <person name="Walter F."/>
            <person name="Albersmeier A."/>
            <person name="Kalinowski J."/>
            <person name="Ruckert C."/>
        </authorList>
    </citation>
    <scope>NUCLEOTIDE SEQUENCE</scope>
    <source>
        <strain evidence="6">JCM 3346</strain>
    </source>
</reference>
<dbReference type="GO" id="GO:0003700">
    <property type="term" value="F:DNA-binding transcription factor activity"/>
    <property type="evidence" value="ECO:0007669"/>
    <property type="project" value="TreeGrafter"/>
</dbReference>
<keyword evidence="3" id="KW-0804">Transcription</keyword>
<comment type="caution">
    <text evidence="6">The sequence shown here is derived from an EMBL/GenBank/DDBJ whole genome shotgun (WGS) entry which is preliminary data.</text>
</comment>
<feature type="DNA-binding region" description="H-T-H motif" evidence="4">
    <location>
        <begin position="31"/>
        <end position="50"/>
    </location>
</feature>
<dbReference type="Proteomes" id="UP000610303">
    <property type="component" value="Unassembled WGS sequence"/>
</dbReference>
<dbReference type="Pfam" id="PF00440">
    <property type="entry name" value="TetR_N"/>
    <property type="match status" value="1"/>
</dbReference>
<dbReference type="InterPro" id="IPR001647">
    <property type="entry name" value="HTH_TetR"/>
</dbReference>
<dbReference type="SUPFAM" id="SSF46689">
    <property type="entry name" value="Homeodomain-like"/>
    <property type="match status" value="1"/>
</dbReference>
<dbReference type="AlphaFoldDB" id="A0A918CMY9"/>
<evidence type="ECO:0000256" key="3">
    <source>
        <dbReference type="ARBA" id="ARBA00023163"/>
    </source>
</evidence>
<proteinExistence type="predicted"/>
<dbReference type="InterPro" id="IPR036271">
    <property type="entry name" value="Tet_transcr_reg_TetR-rel_C_sf"/>
</dbReference>
<dbReference type="RefSeq" id="WP_189085662.1">
    <property type="nucleotide sequence ID" value="NZ_BMRJ01000002.1"/>
</dbReference>
<evidence type="ECO:0000259" key="5">
    <source>
        <dbReference type="PROSITE" id="PS50977"/>
    </source>
</evidence>
<dbReference type="PANTHER" id="PTHR30055:SF234">
    <property type="entry name" value="HTH-TYPE TRANSCRIPTIONAL REGULATOR BETI"/>
    <property type="match status" value="1"/>
</dbReference>
<evidence type="ECO:0000313" key="6">
    <source>
        <dbReference type="EMBL" id="GGR29835.1"/>
    </source>
</evidence>
<feature type="domain" description="HTH tetR-type" evidence="5">
    <location>
        <begin position="8"/>
        <end position="68"/>
    </location>
</feature>
<dbReference type="GO" id="GO:0000976">
    <property type="term" value="F:transcription cis-regulatory region binding"/>
    <property type="evidence" value="ECO:0007669"/>
    <property type="project" value="TreeGrafter"/>
</dbReference>
<evidence type="ECO:0000256" key="1">
    <source>
        <dbReference type="ARBA" id="ARBA00023015"/>
    </source>
</evidence>
<evidence type="ECO:0000256" key="2">
    <source>
        <dbReference type="ARBA" id="ARBA00023125"/>
    </source>
</evidence>
<dbReference type="InterPro" id="IPR050109">
    <property type="entry name" value="HTH-type_TetR-like_transc_reg"/>
</dbReference>
<dbReference type="SUPFAM" id="SSF48498">
    <property type="entry name" value="Tetracyclin repressor-like, C-terminal domain"/>
    <property type="match status" value="1"/>
</dbReference>
<keyword evidence="2 4" id="KW-0238">DNA-binding</keyword>
<dbReference type="PROSITE" id="PS50977">
    <property type="entry name" value="HTH_TETR_2"/>
    <property type="match status" value="1"/>
</dbReference>
<sequence>MTRSAKHAQRRDDLVAALRRVARERGMAQANVRAVAAEAEVSAGSVLYYFDSFEQLQFAAVEGVLEEFYERRRAIAEREPDAAARLRALIEAGVPDVISDELRLVYESIGLLREKPQYKPLHRSIVERQVMLYRSTIEVGTALGAFRPRQEQATIARNLVALEDAYDLYPLIGVELDRAACRRAVVEYAELALDCELG</sequence>
<evidence type="ECO:0000313" key="7">
    <source>
        <dbReference type="Proteomes" id="UP000610303"/>
    </source>
</evidence>
<dbReference type="Gene3D" id="1.10.357.10">
    <property type="entry name" value="Tetracycline Repressor, domain 2"/>
    <property type="match status" value="1"/>
</dbReference>
<dbReference type="PANTHER" id="PTHR30055">
    <property type="entry name" value="HTH-TYPE TRANSCRIPTIONAL REGULATOR RUTR"/>
    <property type="match status" value="1"/>
</dbReference>
<keyword evidence="7" id="KW-1185">Reference proteome</keyword>
<reference evidence="6" key="2">
    <citation type="submission" date="2020-09" db="EMBL/GenBank/DDBJ databases">
        <authorList>
            <person name="Sun Q."/>
            <person name="Ohkuma M."/>
        </authorList>
    </citation>
    <scope>NUCLEOTIDE SEQUENCE</scope>
    <source>
        <strain evidence="6">JCM 3346</strain>
    </source>
</reference>
<keyword evidence="1" id="KW-0805">Transcription regulation</keyword>
<name>A0A918CMY9_AGRME</name>
<protein>
    <submittedName>
        <fullName evidence="6">TetR family transcriptional regulator</fullName>
    </submittedName>
</protein>
<evidence type="ECO:0000256" key="4">
    <source>
        <dbReference type="PROSITE-ProRule" id="PRU00335"/>
    </source>
</evidence>
<gene>
    <name evidence="6" type="ORF">GCM10010196_24800</name>
</gene>
<accession>A0A918CMY9</accession>
<dbReference type="InterPro" id="IPR009057">
    <property type="entry name" value="Homeodomain-like_sf"/>
</dbReference>
<organism evidence="6 7">
    <name type="scientific">Agromyces mediolanus</name>
    <name type="common">Corynebacterium mediolanum</name>
    <dbReference type="NCBI Taxonomy" id="41986"/>
    <lineage>
        <taxon>Bacteria</taxon>
        <taxon>Bacillati</taxon>
        <taxon>Actinomycetota</taxon>
        <taxon>Actinomycetes</taxon>
        <taxon>Micrococcales</taxon>
        <taxon>Microbacteriaceae</taxon>
        <taxon>Agromyces</taxon>
    </lineage>
</organism>